<keyword evidence="3" id="KW-0624">Polysaccharide degradation</keyword>
<name>A0A2A9CTY0_9ACTN</name>
<dbReference type="Pfam" id="PF13620">
    <property type="entry name" value="CarboxypepD_reg"/>
    <property type="match status" value="1"/>
</dbReference>
<keyword evidence="2" id="KW-0378">Hydrolase</keyword>
<accession>A0A2A9CTY0</accession>
<dbReference type="PANTHER" id="PTHR46708:SF2">
    <property type="entry name" value="FIBRONECTIN TYPE-III DOMAIN-CONTAINING PROTEIN"/>
    <property type="match status" value="1"/>
</dbReference>
<dbReference type="PANTHER" id="PTHR46708">
    <property type="entry name" value="TENASCIN"/>
    <property type="match status" value="1"/>
</dbReference>
<dbReference type="Pfam" id="PF00041">
    <property type="entry name" value="fn3"/>
    <property type="match status" value="2"/>
</dbReference>
<reference evidence="6 7" key="1">
    <citation type="submission" date="2017-10" db="EMBL/GenBank/DDBJ databases">
        <title>Sequencing the genomes of 1000 actinobacteria strains.</title>
        <authorList>
            <person name="Klenk H.-P."/>
        </authorList>
    </citation>
    <scope>NUCLEOTIDE SEQUENCE [LARGE SCALE GENOMIC DNA]</scope>
    <source>
        <strain evidence="6 7">DSM 15597</strain>
    </source>
</reference>
<gene>
    <name evidence="6" type="ORF">ATK74_2415</name>
</gene>
<dbReference type="InterPro" id="IPR050991">
    <property type="entry name" value="ECM_Regulatory_Proteins"/>
</dbReference>
<dbReference type="Gene3D" id="2.60.40.1120">
    <property type="entry name" value="Carboxypeptidase-like, regulatory domain"/>
    <property type="match status" value="1"/>
</dbReference>
<dbReference type="RefSeq" id="WP_098461238.1">
    <property type="nucleotide sequence ID" value="NZ_PDJC01000001.1"/>
</dbReference>
<dbReference type="AlphaFoldDB" id="A0A2A9CTY0"/>
<dbReference type="InterPro" id="IPR006311">
    <property type="entry name" value="TAT_signal"/>
</dbReference>
<dbReference type="Gene3D" id="2.60.40.10">
    <property type="entry name" value="Immunoglobulins"/>
    <property type="match status" value="3"/>
</dbReference>
<protein>
    <submittedName>
        <fullName evidence="6">Fibronectin type III domain protein</fullName>
    </submittedName>
</protein>
<dbReference type="Proteomes" id="UP000226079">
    <property type="component" value="Unassembled WGS sequence"/>
</dbReference>
<sequence length="511" mass="53740">MPKLIRRYLATLFAAALVAASAVTAATPSAAAPSYNVKVTARFTAVHLSWKSQGAGKTYQVQYSTSSTFRSAKSVTTSSTSTTINRLTSGKTWYFRVKAAGSSWSPKVSKKTSYPSIYDGNKVQKAYKISTDNVSGSSIDLTWSTPSGQFACFRIAVSPTPPGGQPSVQCTTAYTITGLARGTKYTIKLYTVAPAQSWSGISWPAIDITGASSSVSRTTSNYALAAPEELSLVTPQRTNRAKLTWTAPGTPLAEGDYYRVRLAANSAMTKSASWYAGTTTDTSLEVTGLSSDKIYYARVAVFGAGGKQRSDLSGYLMVKTLSRYGTLSGTVDSSAPMHDLVAVAYDSSFNIQDQADIAEDGSYQLRVLPGAIRVRITYLGSDNFASSWVSASGATVANSSGAAQYQVGNEVVVPVPEVTIGPAFSVSGKVTDAKTGSTVSGATVTISSVAGGRTETLSSTYSGGTFSFTGIPAGTYRIRLSYVGSATYRAVNYTLNVTGDVTGYVAKLPRK</sequence>
<proteinExistence type="predicted"/>
<keyword evidence="1" id="KW-0677">Repeat</keyword>
<dbReference type="GO" id="GO:0000272">
    <property type="term" value="P:polysaccharide catabolic process"/>
    <property type="evidence" value="ECO:0007669"/>
    <property type="project" value="UniProtKB-KW"/>
</dbReference>
<evidence type="ECO:0000259" key="5">
    <source>
        <dbReference type="PROSITE" id="PS50853"/>
    </source>
</evidence>
<feature type="domain" description="Fibronectin type-III" evidence="5">
    <location>
        <begin position="226"/>
        <end position="323"/>
    </location>
</feature>
<feature type="domain" description="Fibronectin type-III" evidence="5">
    <location>
        <begin position="33"/>
        <end position="115"/>
    </location>
</feature>
<evidence type="ECO:0000313" key="6">
    <source>
        <dbReference type="EMBL" id="PFG17838.1"/>
    </source>
</evidence>
<dbReference type="SUPFAM" id="SSF49265">
    <property type="entry name" value="Fibronectin type III"/>
    <property type="match status" value="2"/>
</dbReference>
<evidence type="ECO:0000256" key="3">
    <source>
        <dbReference type="ARBA" id="ARBA00023326"/>
    </source>
</evidence>
<evidence type="ECO:0000256" key="1">
    <source>
        <dbReference type="ARBA" id="ARBA00022737"/>
    </source>
</evidence>
<dbReference type="CDD" id="cd00063">
    <property type="entry name" value="FN3"/>
    <property type="match status" value="1"/>
</dbReference>
<feature type="chain" id="PRO_5038493679" evidence="4">
    <location>
        <begin position="26"/>
        <end position="511"/>
    </location>
</feature>
<dbReference type="InterPro" id="IPR008969">
    <property type="entry name" value="CarboxyPept-like_regulatory"/>
</dbReference>
<keyword evidence="3" id="KW-0119">Carbohydrate metabolism</keyword>
<comment type="caution">
    <text evidence="6">The sequence shown here is derived from an EMBL/GenBank/DDBJ whole genome shotgun (WGS) entry which is preliminary data.</text>
</comment>
<dbReference type="SUPFAM" id="SSF49464">
    <property type="entry name" value="Carboxypeptidase regulatory domain-like"/>
    <property type="match status" value="1"/>
</dbReference>
<dbReference type="InterPro" id="IPR036116">
    <property type="entry name" value="FN3_sf"/>
</dbReference>
<organism evidence="6 7">
    <name type="scientific">Propionicimonas paludicola</name>
    <dbReference type="NCBI Taxonomy" id="185243"/>
    <lineage>
        <taxon>Bacteria</taxon>
        <taxon>Bacillati</taxon>
        <taxon>Actinomycetota</taxon>
        <taxon>Actinomycetes</taxon>
        <taxon>Propionibacteriales</taxon>
        <taxon>Nocardioidaceae</taxon>
        <taxon>Propionicimonas</taxon>
    </lineage>
</organism>
<evidence type="ECO:0000256" key="2">
    <source>
        <dbReference type="ARBA" id="ARBA00023295"/>
    </source>
</evidence>
<keyword evidence="7" id="KW-1185">Reference proteome</keyword>
<dbReference type="GO" id="GO:0016798">
    <property type="term" value="F:hydrolase activity, acting on glycosyl bonds"/>
    <property type="evidence" value="ECO:0007669"/>
    <property type="project" value="UniProtKB-KW"/>
</dbReference>
<dbReference type="SMART" id="SM00060">
    <property type="entry name" value="FN3"/>
    <property type="match status" value="3"/>
</dbReference>
<dbReference type="InterPro" id="IPR003961">
    <property type="entry name" value="FN3_dom"/>
</dbReference>
<keyword evidence="2" id="KW-0326">Glycosidase</keyword>
<dbReference type="InterPro" id="IPR013783">
    <property type="entry name" value="Ig-like_fold"/>
</dbReference>
<evidence type="ECO:0000256" key="4">
    <source>
        <dbReference type="SAM" id="SignalP"/>
    </source>
</evidence>
<dbReference type="EMBL" id="PDJC01000001">
    <property type="protein sequence ID" value="PFG17838.1"/>
    <property type="molecule type" value="Genomic_DNA"/>
</dbReference>
<evidence type="ECO:0000313" key="7">
    <source>
        <dbReference type="Proteomes" id="UP000226079"/>
    </source>
</evidence>
<keyword evidence="4" id="KW-0732">Signal</keyword>
<dbReference type="PROSITE" id="PS51318">
    <property type="entry name" value="TAT"/>
    <property type="match status" value="1"/>
</dbReference>
<dbReference type="PROSITE" id="PS50853">
    <property type="entry name" value="FN3"/>
    <property type="match status" value="2"/>
</dbReference>
<feature type="signal peptide" evidence="4">
    <location>
        <begin position="1"/>
        <end position="25"/>
    </location>
</feature>